<name>A0A8D9M0S4_BRACM</name>
<sequence>IAKPCWNVNGAAKNSHHERRAIIPLKREIKAQQTYPPTVNFISFFPLI</sequence>
<dbReference type="Proteomes" id="UP000694005">
    <property type="component" value="Chromosome A02"/>
</dbReference>
<organism evidence="1 2">
    <name type="scientific">Brassica campestris</name>
    <name type="common">Field mustard</name>
    <dbReference type="NCBI Taxonomy" id="3711"/>
    <lineage>
        <taxon>Eukaryota</taxon>
        <taxon>Viridiplantae</taxon>
        <taxon>Streptophyta</taxon>
        <taxon>Embryophyta</taxon>
        <taxon>Tracheophyta</taxon>
        <taxon>Spermatophyta</taxon>
        <taxon>Magnoliopsida</taxon>
        <taxon>eudicotyledons</taxon>
        <taxon>Gunneridae</taxon>
        <taxon>Pentapetalae</taxon>
        <taxon>rosids</taxon>
        <taxon>malvids</taxon>
        <taxon>Brassicales</taxon>
        <taxon>Brassicaceae</taxon>
        <taxon>Brassiceae</taxon>
        <taxon>Brassica</taxon>
    </lineage>
</organism>
<accession>A0A8D9M0S4</accession>
<dbReference type="AlphaFoldDB" id="A0A8D9M0S4"/>
<proteinExistence type="predicted"/>
<gene>
    <name evidence="1" type="ORF">BRAPAZ1V2_A02P32140.2</name>
</gene>
<protein>
    <submittedName>
        <fullName evidence="1">Uncharacterized protein</fullName>
    </submittedName>
</protein>
<evidence type="ECO:0000313" key="1">
    <source>
        <dbReference type="EMBL" id="CAG7894262.1"/>
    </source>
</evidence>
<dbReference type="EMBL" id="LS974618">
    <property type="protein sequence ID" value="CAG7894262.1"/>
    <property type="molecule type" value="Genomic_DNA"/>
</dbReference>
<feature type="non-terminal residue" evidence="1">
    <location>
        <position position="48"/>
    </location>
</feature>
<reference evidence="1 2" key="1">
    <citation type="submission" date="2021-07" db="EMBL/GenBank/DDBJ databases">
        <authorList>
            <consortium name="Genoscope - CEA"/>
            <person name="William W."/>
        </authorList>
    </citation>
    <scope>NUCLEOTIDE SEQUENCE [LARGE SCALE GENOMIC DNA]</scope>
</reference>
<evidence type="ECO:0000313" key="2">
    <source>
        <dbReference type="Proteomes" id="UP000694005"/>
    </source>
</evidence>
<dbReference type="Gramene" id="A02p32140.2_BraZ1">
    <property type="protein sequence ID" value="A02p32140.2_BraZ1.CDS"/>
    <property type="gene ID" value="A02g32140.2_BraZ1"/>
</dbReference>